<dbReference type="AlphaFoldDB" id="A0A2P4YUZ9"/>
<dbReference type="InterPro" id="IPR043502">
    <property type="entry name" value="DNA/RNA_pol_sf"/>
</dbReference>
<comment type="caution">
    <text evidence="3">The sequence shown here is derived from an EMBL/GenBank/DDBJ whole genome shotgun (WGS) entry which is preliminary data.</text>
</comment>
<dbReference type="InterPro" id="IPR043128">
    <property type="entry name" value="Rev_trsase/Diguanyl_cyclase"/>
</dbReference>
<evidence type="ECO:0000259" key="2">
    <source>
        <dbReference type="Pfam" id="PF00078"/>
    </source>
</evidence>
<dbReference type="InterPro" id="IPR051320">
    <property type="entry name" value="Viral_Replic_Matur_Polypro"/>
</dbReference>
<proteinExistence type="predicted"/>
<dbReference type="Proteomes" id="UP000237271">
    <property type="component" value="Unassembled WGS sequence"/>
</dbReference>
<reference evidence="3 4" key="1">
    <citation type="journal article" date="2017" name="Genome Biol. Evol.">
        <title>Phytophthora megakarya and P. palmivora, closely related causal agents of cacao black pod rot, underwent increases in genome sizes and gene numbers by different mechanisms.</title>
        <authorList>
            <person name="Ali S.S."/>
            <person name="Shao J."/>
            <person name="Lary D.J."/>
            <person name="Kronmiller B."/>
            <person name="Shen D."/>
            <person name="Strem M.D."/>
            <person name="Amoako-Attah I."/>
            <person name="Akrofi A.Y."/>
            <person name="Begoude B.A."/>
            <person name="Ten Hoopen G.M."/>
            <person name="Coulibaly K."/>
            <person name="Kebe B.I."/>
            <person name="Melnick R.L."/>
            <person name="Guiltinan M.J."/>
            <person name="Tyler B.M."/>
            <person name="Meinhardt L.W."/>
            <person name="Bailey B.A."/>
        </authorList>
    </citation>
    <scope>NUCLEOTIDE SEQUENCE [LARGE SCALE GENOMIC DNA]</scope>
    <source>
        <strain evidence="4">sbr112.9</strain>
    </source>
</reference>
<accession>A0A2P4YUZ9</accession>
<evidence type="ECO:0000256" key="1">
    <source>
        <dbReference type="SAM" id="MobiDB-lite"/>
    </source>
</evidence>
<gene>
    <name evidence="3" type="ORF">PHPALM_411</name>
</gene>
<dbReference type="PANTHER" id="PTHR33064:SF37">
    <property type="entry name" value="RIBONUCLEASE H"/>
    <property type="match status" value="1"/>
</dbReference>
<dbReference type="Gene3D" id="3.10.10.10">
    <property type="entry name" value="HIV Type 1 Reverse Transcriptase, subunit A, domain 1"/>
    <property type="match status" value="1"/>
</dbReference>
<sequence length="426" mass="47739">MRLPRRPCSPNEKQKASESNAGKRYRSKQLEQTSAITNDGQMTIVLNGKVELPYCADSGSDWNVISQKHVQLLQGQGPTVKAVKLENAVERRAVGGSLLTSTHAVDISGPVRCQDPKRCLIVESDEDEVHVGKALLSDLGIDIEQQPEYLASRETGEDDHFEESDGTPPCRPSVSDAVMDVEDALVQDAIDHGVVDDYIDSQPFEVLGDDPPAKVPPLKIRSDSTAQASQPSGKFNKRLVEQAYVYVNRESRWYCPALPVRKPKTDEFRQTTDYRPLRAVTEAIAGVMPSLEVAFEHCKRKMFYAMFDYLKGFWQLPFGQSSFHMTDTEISRLPGYLKGARMLTNNFQSTVEMVLGDLVNKCMIVWIDDLLDFVNTQEELESAIRAVPTKLDDHGLILNPKKSTVFLKEIRWYGRIINQPGVGHDP</sequence>
<evidence type="ECO:0000313" key="3">
    <source>
        <dbReference type="EMBL" id="POM81596.1"/>
    </source>
</evidence>
<feature type="domain" description="Reverse transcriptase" evidence="2">
    <location>
        <begin position="265"/>
        <end position="414"/>
    </location>
</feature>
<name>A0A2P4YUZ9_9STRA</name>
<keyword evidence="4" id="KW-1185">Reference proteome</keyword>
<dbReference type="EMBL" id="NCKW01000047">
    <property type="protein sequence ID" value="POM81596.1"/>
    <property type="molecule type" value="Genomic_DNA"/>
</dbReference>
<dbReference type="InterPro" id="IPR000477">
    <property type="entry name" value="RT_dom"/>
</dbReference>
<dbReference type="PANTHER" id="PTHR33064">
    <property type="entry name" value="POL PROTEIN"/>
    <property type="match status" value="1"/>
</dbReference>
<dbReference type="Pfam" id="PF00078">
    <property type="entry name" value="RVT_1"/>
    <property type="match status" value="1"/>
</dbReference>
<protein>
    <recommendedName>
        <fullName evidence="2">Reverse transcriptase domain-containing protein</fullName>
    </recommendedName>
</protein>
<evidence type="ECO:0000313" key="4">
    <source>
        <dbReference type="Proteomes" id="UP000237271"/>
    </source>
</evidence>
<feature type="region of interest" description="Disordered" evidence="1">
    <location>
        <begin position="153"/>
        <end position="172"/>
    </location>
</feature>
<feature type="region of interest" description="Disordered" evidence="1">
    <location>
        <begin position="1"/>
        <end position="29"/>
    </location>
</feature>
<feature type="compositionally biased region" description="Acidic residues" evidence="1">
    <location>
        <begin position="156"/>
        <end position="165"/>
    </location>
</feature>
<dbReference type="OrthoDB" id="109479at2759"/>
<organism evidence="3 4">
    <name type="scientific">Phytophthora palmivora</name>
    <dbReference type="NCBI Taxonomy" id="4796"/>
    <lineage>
        <taxon>Eukaryota</taxon>
        <taxon>Sar</taxon>
        <taxon>Stramenopiles</taxon>
        <taxon>Oomycota</taxon>
        <taxon>Peronosporomycetes</taxon>
        <taxon>Peronosporales</taxon>
        <taxon>Peronosporaceae</taxon>
        <taxon>Phytophthora</taxon>
    </lineage>
</organism>
<dbReference type="SUPFAM" id="SSF56672">
    <property type="entry name" value="DNA/RNA polymerases"/>
    <property type="match status" value="1"/>
</dbReference>
<dbReference type="Gene3D" id="3.30.70.270">
    <property type="match status" value="1"/>
</dbReference>